<dbReference type="eggNOG" id="ENOG50332BB">
    <property type="taxonomic scope" value="Bacteria"/>
</dbReference>
<evidence type="ECO:0000313" key="1">
    <source>
        <dbReference type="EMBL" id="ADZ71847.1"/>
    </source>
</evidence>
<keyword evidence="2" id="KW-1185">Reference proteome</keyword>
<reference evidence="1 2" key="1">
    <citation type="journal article" date="2011" name="J. Bacteriol.">
        <title>Complete genome sequence of Polymorphum gilvum SL003B-26A1T, a crude oil-degrading bacterium from oil-polluted saline soil.</title>
        <authorList>
            <person name="Li S.G."/>
            <person name="Tang Y.Q."/>
            <person name="Nie Y."/>
            <person name="Cai M."/>
            <person name="Wu X.L."/>
        </authorList>
    </citation>
    <scope>NUCLEOTIDE SEQUENCE [LARGE SCALE GENOMIC DNA]</scope>
    <source>
        <strain evidence="2">LMG 25793 / CGMCC 1.9160 / SL003B-26A1</strain>
    </source>
</reference>
<gene>
    <name evidence="1" type="ordered locus">SL003B_3425</name>
</gene>
<dbReference type="AlphaFoldDB" id="F2J012"/>
<dbReference type="STRING" id="991905.SL003B_3425"/>
<proteinExistence type="predicted"/>
<dbReference type="HOGENOM" id="CLU_2383654_0_0_5"/>
<evidence type="ECO:0000313" key="2">
    <source>
        <dbReference type="Proteomes" id="UP000008130"/>
    </source>
</evidence>
<sequence>MLQALMRQNGAAARALPEDQRSRLAVFCYRKAHLRRLGLEIAATCSARALVEEAGHAGELIFRQSRDPAATLASDTYLTAREGRRPVTLCSYKG</sequence>
<dbReference type="KEGG" id="pgv:SL003B_3425"/>
<protein>
    <submittedName>
        <fullName evidence="1">Uncharacterized protein</fullName>
    </submittedName>
</protein>
<accession>F2J012</accession>
<organism evidence="1 2">
    <name type="scientific">Polymorphum gilvum (strain LMG 25793 / CGMCC 1.9160 / SL003B-26A1)</name>
    <dbReference type="NCBI Taxonomy" id="991905"/>
    <lineage>
        <taxon>Bacteria</taxon>
        <taxon>Pseudomonadati</taxon>
        <taxon>Pseudomonadota</taxon>
        <taxon>Alphaproteobacteria</taxon>
        <taxon>Rhodobacterales</taxon>
        <taxon>Paracoccaceae</taxon>
        <taxon>Polymorphum</taxon>
    </lineage>
</organism>
<name>F2J012_POLGS</name>
<dbReference type="EMBL" id="CP002568">
    <property type="protein sequence ID" value="ADZ71847.1"/>
    <property type="molecule type" value="Genomic_DNA"/>
</dbReference>
<dbReference type="Proteomes" id="UP000008130">
    <property type="component" value="Chromosome"/>
</dbReference>